<feature type="binding site" evidence="13">
    <location>
        <position position="343"/>
    </location>
    <ligand>
        <name>Zn(2+)</name>
        <dbReference type="ChEBI" id="CHEBI:29105"/>
        <note>catalytic</note>
    </ligand>
</feature>
<name>A0A2K8M9Y6_9SPHN</name>
<gene>
    <name evidence="16" type="ORF">CVN68_00620</name>
</gene>
<evidence type="ECO:0000256" key="7">
    <source>
        <dbReference type="ARBA" id="ARBA00022670"/>
    </source>
</evidence>
<dbReference type="Pfam" id="PF01433">
    <property type="entry name" value="Peptidase_M1"/>
    <property type="match status" value="1"/>
</dbReference>
<keyword evidence="17" id="KW-1185">Reference proteome</keyword>
<dbReference type="InterPro" id="IPR016024">
    <property type="entry name" value="ARM-type_fold"/>
</dbReference>
<evidence type="ECO:0000256" key="13">
    <source>
        <dbReference type="PIRSR" id="PIRSR634015-3"/>
    </source>
</evidence>
<dbReference type="PRINTS" id="PR00756">
    <property type="entry name" value="ALADIPTASE"/>
</dbReference>
<comment type="cofactor">
    <cofactor evidence="13">
        <name>Zn(2+)</name>
        <dbReference type="ChEBI" id="CHEBI:29105"/>
    </cofactor>
    <text evidence="13">Binds 1 zinc ion per subunit.</text>
</comment>
<dbReference type="InterPro" id="IPR015211">
    <property type="entry name" value="Peptidase_M1_C"/>
</dbReference>
<dbReference type="SMART" id="SM01263">
    <property type="entry name" value="Leuk-A4-hydro_C"/>
    <property type="match status" value="1"/>
</dbReference>
<evidence type="ECO:0000256" key="12">
    <source>
        <dbReference type="PIRSR" id="PIRSR634015-1"/>
    </source>
</evidence>
<dbReference type="InterPro" id="IPR027268">
    <property type="entry name" value="Peptidase_M4/M1_CTD_sf"/>
</dbReference>
<dbReference type="Proteomes" id="UP000229081">
    <property type="component" value="Chromosome"/>
</dbReference>
<dbReference type="SUPFAM" id="SSF55486">
    <property type="entry name" value="Metalloproteases ('zincins'), catalytic domain"/>
    <property type="match status" value="1"/>
</dbReference>
<dbReference type="InterPro" id="IPR034015">
    <property type="entry name" value="M1_LTA4H"/>
</dbReference>
<dbReference type="Pfam" id="PF17900">
    <property type="entry name" value="Peptidase_M1_N"/>
    <property type="match status" value="1"/>
</dbReference>
<feature type="binding site" evidence="13">
    <location>
        <position position="324"/>
    </location>
    <ligand>
        <name>Zn(2+)</name>
        <dbReference type="ChEBI" id="CHEBI:29105"/>
        <note>catalytic</note>
    </ligand>
</feature>
<evidence type="ECO:0000256" key="8">
    <source>
        <dbReference type="ARBA" id="ARBA00022723"/>
    </source>
</evidence>
<dbReference type="Gene3D" id="1.25.40.320">
    <property type="entry name" value="Peptidase M1, leukotriene A4 hydrolase/aminopeptidase C-terminal domain"/>
    <property type="match status" value="1"/>
</dbReference>
<dbReference type="Pfam" id="PF09127">
    <property type="entry name" value="Leuk-A4-hydro_C"/>
    <property type="match status" value="1"/>
</dbReference>
<dbReference type="SUPFAM" id="SSF48371">
    <property type="entry name" value="ARM repeat"/>
    <property type="match status" value="1"/>
</dbReference>
<feature type="binding site" evidence="13">
    <location>
        <position position="320"/>
    </location>
    <ligand>
        <name>Zn(2+)</name>
        <dbReference type="ChEBI" id="CHEBI:29105"/>
        <note>catalytic</note>
    </ligand>
</feature>
<dbReference type="GO" id="GO:0006508">
    <property type="term" value="P:proteolysis"/>
    <property type="evidence" value="ECO:0007669"/>
    <property type="project" value="UniProtKB-KW"/>
</dbReference>
<dbReference type="InterPro" id="IPR038502">
    <property type="entry name" value="M1_LTA-4_hydro/amino_C_sf"/>
</dbReference>
<evidence type="ECO:0000256" key="10">
    <source>
        <dbReference type="ARBA" id="ARBA00022833"/>
    </source>
</evidence>
<dbReference type="FunFam" id="3.30.2010.30:FF:000001">
    <property type="entry name" value="Leukotriene A(4) hydrolase"/>
    <property type="match status" value="1"/>
</dbReference>
<dbReference type="GO" id="GO:0016285">
    <property type="term" value="F:alanyl aminopeptidase activity"/>
    <property type="evidence" value="ECO:0007669"/>
    <property type="project" value="UniProtKB-EC"/>
</dbReference>
<keyword evidence="9" id="KW-0378">Hydrolase</keyword>
<dbReference type="InterPro" id="IPR001930">
    <property type="entry name" value="Peptidase_M1"/>
</dbReference>
<evidence type="ECO:0000256" key="3">
    <source>
        <dbReference type="ARBA" id="ARBA00010136"/>
    </source>
</evidence>
<keyword evidence="14" id="KW-0732">Signal</keyword>
<dbReference type="GO" id="GO:0008237">
    <property type="term" value="F:metallopeptidase activity"/>
    <property type="evidence" value="ECO:0007669"/>
    <property type="project" value="UniProtKB-KW"/>
</dbReference>
<dbReference type="InterPro" id="IPR045357">
    <property type="entry name" value="Aminopeptidase_N-like_N"/>
</dbReference>
<dbReference type="AlphaFoldDB" id="A0A2K8M9Y6"/>
<comment type="similarity">
    <text evidence="3">Belongs to the peptidase M1 family.</text>
</comment>
<dbReference type="InterPro" id="IPR014782">
    <property type="entry name" value="Peptidase_M1_dom"/>
</dbReference>
<keyword evidence="7" id="KW-0645">Protease</keyword>
<keyword evidence="11" id="KW-0482">Metalloprotease</keyword>
<dbReference type="GO" id="GO:0005737">
    <property type="term" value="C:cytoplasm"/>
    <property type="evidence" value="ECO:0007669"/>
    <property type="project" value="UniProtKB-SubCell"/>
</dbReference>
<dbReference type="Gene3D" id="1.10.390.10">
    <property type="entry name" value="Neutral Protease Domain 2"/>
    <property type="match status" value="1"/>
</dbReference>
<comment type="catalytic activity">
    <reaction evidence="1">
        <text>Release of an N-terminal amino acid, Xaa-|-Yaa- from a peptide, amide or arylamide. Xaa is preferably Ala, but may be most amino acids including Pro (slow action). When a terminal hydrophobic residue is followed by a prolyl residue, the two may be released as an intact Xaa-Pro dipeptide.</text>
        <dbReference type="EC" id="3.4.11.2"/>
    </reaction>
</comment>
<accession>A0A2K8M9Y6</accession>
<feature type="chain" id="PRO_5014778354" description="Aminopeptidase N" evidence="14">
    <location>
        <begin position="20"/>
        <end position="625"/>
    </location>
</feature>
<dbReference type="InterPro" id="IPR042097">
    <property type="entry name" value="Aminopeptidase_N-like_N_sf"/>
</dbReference>
<evidence type="ECO:0000256" key="14">
    <source>
        <dbReference type="SAM" id="SignalP"/>
    </source>
</evidence>
<keyword evidence="10 13" id="KW-0862">Zinc</keyword>
<dbReference type="GO" id="GO:0008270">
    <property type="term" value="F:zinc ion binding"/>
    <property type="evidence" value="ECO:0007669"/>
    <property type="project" value="InterPro"/>
</dbReference>
<dbReference type="RefSeq" id="WP_100280492.1">
    <property type="nucleotide sequence ID" value="NZ_CP024923.1"/>
</dbReference>
<evidence type="ECO:0000256" key="5">
    <source>
        <dbReference type="ARBA" id="ARBA00015611"/>
    </source>
</evidence>
<dbReference type="KEGG" id="sphc:CVN68_00620"/>
<keyword evidence="8 13" id="KW-0479">Metal-binding</keyword>
<comment type="subcellular location">
    <subcellularLocation>
        <location evidence="2">Cytoplasm</location>
    </subcellularLocation>
</comment>
<dbReference type="InterPro" id="IPR049980">
    <property type="entry name" value="LTA4H_cat"/>
</dbReference>
<keyword evidence="16" id="KW-0031">Aminopeptidase</keyword>
<dbReference type="Gene3D" id="3.30.2010.30">
    <property type="match status" value="1"/>
</dbReference>
<dbReference type="CDD" id="cd09599">
    <property type="entry name" value="M1_LTA4H"/>
    <property type="match status" value="1"/>
</dbReference>
<dbReference type="PANTHER" id="PTHR45726">
    <property type="entry name" value="LEUKOTRIENE A-4 HYDROLASE"/>
    <property type="match status" value="1"/>
</dbReference>
<evidence type="ECO:0000256" key="6">
    <source>
        <dbReference type="ARBA" id="ARBA00022490"/>
    </source>
</evidence>
<evidence type="ECO:0000256" key="1">
    <source>
        <dbReference type="ARBA" id="ARBA00000098"/>
    </source>
</evidence>
<feature type="active site" description="Proton donor" evidence="12">
    <location>
        <position position="404"/>
    </location>
</feature>
<dbReference type="Gene3D" id="2.60.40.1730">
    <property type="entry name" value="tricorn interacting facor f3 domain"/>
    <property type="match status" value="1"/>
</dbReference>
<evidence type="ECO:0000313" key="16">
    <source>
        <dbReference type="EMBL" id="ATY30677.1"/>
    </source>
</evidence>
<protein>
    <recommendedName>
        <fullName evidence="5">Aminopeptidase N</fullName>
        <ecNumber evidence="4">3.4.11.2</ecNumber>
    </recommendedName>
</protein>
<evidence type="ECO:0000256" key="4">
    <source>
        <dbReference type="ARBA" id="ARBA00012564"/>
    </source>
</evidence>
<evidence type="ECO:0000259" key="15">
    <source>
        <dbReference type="SMART" id="SM01263"/>
    </source>
</evidence>
<evidence type="ECO:0000256" key="2">
    <source>
        <dbReference type="ARBA" id="ARBA00004496"/>
    </source>
</evidence>
<dbReference type="EC" id="3.4.11.2" evidence="4"/>
<evidence type="ECO:0000256" key="9">
    <source>
        <dbReference type="ARBA" id="ARBA00022801"/>
    </source>
</evidence>
<organism evidence="16 17">
    <name type="scientific">Sphingomonas psychrotolerans</name>
    <dbReference type="NCBI Taxonomy" id="1327635"/>
    <lineage>
        <taxon>Bacteria</taxon>
        <taxon>Pseudomonadati</taxon>
        <taxon>Pseudomonadota</taxon>
        <taxon>Alphaproteobacteria</taxon>
        <taxon>Sphingomonadales</taxon>
        <taxon>Sphingomonadaceae</taxon>
        <taxon>Sphingomonas</taxon>
    </lineage>
</organism>
<proteinExistence type="inferred from homology"/>
<evidence type="ECO:0000313" key="17">
    <source>
        <dbReference type="Proteomes" id="UP000229081"/>
    </source>
</evidence>
<dbReference type="PANTHER" id="PTHR45726:SF3">
    <property type="entry name" value="LEUKOTRIENE A-4 HYDROLASE"/>
    <property type="match status" value="1"/>
</dbReference>
<feature type="domain" description="Peptidase M1 leukotriene A4 hydrolase/aminopeptidase C-terminal" evidence="15">
    <location>
        <begin position="485"/>
        <end position="622"/>
    </location>
</feature>
<sequence>MRILLPAIAALAIAVPAAAQQARPAPILTTPEAKDVWTHAEPEGARVTHVDLDLDVDFATKTLSGRALLDVLVARGTERITLDIDDLDILEITDARHRPLHYFVGPSDKELGSALTITLPGDNNRIAIRYKTRPGASALQWLSPELTAGKKQPYLFSQGQPINNRSWIPTQDSPGIRQTWSATLTVPDGFVAVMSGARLDGAKGTLVPHRKRRFRFRMDKPVPPYLIALAVGDLAFKATGKRSGVWSEPSMLDAAAYEVGDVEKMIDAAEALYGPYRWGRYDMLVLPPSFPFGGMENPTLTFLTPTIITGDRSNTDVVAHELAHSWSGNLVTNATWSDSWLNEGFTTYFENRIMEAVYGPERAAMYADLDWDGLNRDIAEAGGQSAPTTRLHGDPGTTAGQLDYFKGSTLLRTIERAVGRTRFDAYLRSYFDRHAFQPQTTAGFLADIRTNLIKGDAALEAKLQLDRWAYQPGLPENAVHVESATLAKVDAQLAAVKAGGPVAAVDPKGWATQQWLRFLNGLPRQQTPARLKELDDTLGLSGSTNAYVRSAWAELAIANRYDPALTSIGVFVTSVGRGLLIRPIYEGLMQQGDWGKPIAKRFFEEARTTYHPVTAAQIAKIVGPE</sequence>
<dbReference type="EMBL" id="CP024923">
    <property type="protein sequence ID" value="ATY30677.1"/>
    <property type="molecule type" value="Genomic_DNA"/>
</dbReference>
<dbReference type="OrthoDB" id="100605at2"/>
<dbReference type="SUPFAM" id="SSF63737">
    <property type="entry name" value="Leukotriene A4 hydrolase N-terminal domain"/>
    <property type="match status" value="1"/>
</dbReference>
<feature type="signal peptide" evidence="14">
    <location>
        <begin position="1"/>
        <end position="19"/>
    </location>
</feature>
<keyword evidence="6" id="KW-0963">Cytoplasm</keyword>
<feature type="active site" description="Proton acceptor" evidence="12">
    <location>
        <position position="321"/>
    </location>
</feature>
<reference evidence="16 17" key="1">
    <citation type="submission" date="2017-11" db="EMBL/GenBank/DDBJ databases">
        <title>Complete genome sequence of Sphingomonas sp. Strain Cra20, a psychrotolerant potential plant growth promoting rhizobacteria.</title>
        <authorList>
            <person name="Luo Y."/>
        </authorList>
    </citation>
    <scope>NUCLEOTIDE SEQUENCE [LARGE SCALE GENOMIC DNA]</scope>
    <source>
        <strain evidence="16 17">Cra20</strain>
    </source>
</reference>
<evidence type="ECO:0000256" key="11">
    <source>
        <dbReference type="ARBA" id="ARBA00023049"/>
    </source>
</evidence>